<dbReference type="EMBL" id="DYZA01000108">
    <property type="protein sequence ID" value="HJD97113.1"/>
    <property type="molecule type" value="Genomic_DNA"/>
</dbReference>
<reference evidence="1" key="2">
    <citation type="submission" date="2021-09" db="EMBL/GenBank/DDBJ databases">
        <authorList>
            <person name="Gilroy R."/>
        </authorList>
    </citation>
    <scope>NUCLEOTIDE SEQUENCE</scope>
    <source>
        <strain evidence="1">ChiGjej2B2-19336</strain>
    </source>
</reference>
<comment type="caution">
    <text evidence="1">The sequence shown here is derived from an EMBL/GenBank/DDBJ whole genome shotgun (WGS) entry which is preliminary data.</text>
</comment>
<evidence type="ECO:0000313" key="1">
    <source>
        <dbReference type="EMBL" id="HJD97113.1"/>
    </source>
</evidence>
<gene>
    <name evidence="1" type="ORF">K8W16_05670</name>
</gene>
<sequence>MTDDALKEHLVRYIASRGQDFSLPSGFVATRGLSKPAVVLCEHVLWQGLHARQEGLLDRLKKAISSPDEGFSDLLLRKIREAGMTNAECYQRAYIDRKLFSKILSDRHRPAKKTVLAFALALELDAEQARELLARAGYALSPNERFDLAVDFFIRAGMYDIMKINEYLKELDLPLIGSDSCRELSPDRRP</sequence>
<reference evidence="1" key="1">
    <citation type="journal article" date="2021" name="PeerJ">
        <title>Extensive microbial diversity within the chicken gut microbiome revealed by metagenomics and culture.</title>
        <authorList>
            <person name="Gilroy R."/>
            <person name="Ravi A."/>
            <person name="Getino M."/>
            <person name="Pursley I."/>
            <person name="Horton D.L."/>
            <person name="Alikhan N.F."/>
            <person name="Baker D."/>
            <person name="Gharbi K."/>
            <person name="Hall N."/>
            <person name="Watson M."/>
            <person name="Adriaenssens E.M."/>
            <person name="Foster-Nyarko E."/>
            <person name="Jarju S."/>
            <person name="Secka A."/>
            <person name="Antonio M."/>
            <person name="Oren A."/>
            <person name="Chaudhuri R.R."/>
            <person name="La Ragione R."/>
            <person name="Hildebrand F."/>
            <person name="Pallen M.J."/>
        </authorList>
    </citation>
    <scope>NUCLEOTIDE SEQUENCE</scope>
    <source>
        <strain evidence="1">ChiGjej2B2-19336</strain>
    </source>
</reference>
<dbReference type="Proteomes" id="UP000698963">
    <property type="component" value="Unassembled WGS sequence"/>
</dbReference>
<protein>
    <submittedName>
        <fullName evidence="1">Uncharacterized protein</fullName>
    </submittedName>
</protein>
<dbReference type="RefSeq" id="WP_304121979.1">
    <property type="nucleotide sequence ID" value="NZ_DYZA01000108.1"/>
</dbReference>
<dbReference type="AlphaFoldDB" id="A0A921DRM1"/>
<organism evidence="1 2">
    <name type="scientific">Mailhella massiliensis</name>
    <dbReference type="NCBI Taxonomy" id="1903261"/>
    <lineage>
        <taxon>Bacteria</taxon>
        <taxon>Pseudomonadati</taxon>
        <taxon>Thermodesulfobacteriota</taxon>
        <taxon>Desulfovibrionia</taxon>
        <taxon>Desulfovibrionales</taxon>
        <taxon>Desulfovibrionaceae</taxon>
        <taxon>Mailhella</taxon>
    </lineage>
</organism>
<proteinExistence type="predicted"/>
<name>A0A921DRM1_9BACT</name>
<accession>A0A921DRM1</accession>
<evidence type="ECO:0000313" key="2">
    <source>
        <dbReference type="Proteomes" id="UP000698963"/>
    </source>
</evidence>